<comment type="caution">
    <text evidence="2">The sequence shown here is derived from an EMBL/GenBank/DDBJ whole genome shotgun (WGS) entry which is preliminary data.</text>
</comment>
<name>A0A928Z7E3_9CYAN</name>
<proteinExistence type="predicted"/>
<dbReference type="Proteomes" id="UP000621799">
    <property type="component" value="Unassembled WGS sequence"/>
</dbReference>
<protein>
    <submittedName>
        <fullName evidence="2">Uncharacterized protein</fullName>
    </submittedName>
</protein>
<gene>
    <name evidence="2" type="ORF">IQ235_02130</name>
</gene>
<sequence>MAGTHSPAGETEPETSSQDFEKPDDSRSPEAATTKTNTPIEQIKDLGVRVNPQIEKVVKLASVQVVKDAIALLRHKRQTHQTLRNPAGFLVRAIENRWKPEPSTTSAPEGFGEWFEAARKAGIVIASTLDRATGQLWVFDRDGNRYLYEKMVARFPTRRFLE</sequence>
<dbReference type="RefSeq" id="WP_264319854.1">
    <property type="nucleotide sequence ID" value="NZ_JADEXN010000019.1"/>
</dbReference>
<accession>A0A928Z7E3</accession>
<feature type="compositionally biased region" description="Basic and acidic residues" evidence="1">
    <location>
        <begin position="19"/>
        <end position="28"/>
    </location>
</feature>
<evidence type="ECO:0000313" key="3">
    <source>
        <dbReference type="Proteomes" id="UP000621799"/>
    </source>
</evidence>
<feature type="region of interest" description="Disordered" evidence="1">
    <location>
        <begin position="1"/>
        <end position="37"/>
    </location>
</feature>
<evidence type="ECO:0000256" key="1">
    <source>
        <dbReference type="SAM" id="MobiDB-lite"/>
    </source>
</evidence>
<dbReference type="EMBL" id="JADEXN010000019">
    <property type="protein sequence ID" value="MBE9039593.1"/>
    <property type="molecule type" value="Genomic_DNA"/>
</dbReference>
<evidence type="ECO:0000313" key="2">
    <source>
        <dbReference type="EMBL" id="MBE9039593.1"/>
    </source>
</evidence>
<dbReference type="AlphaFoldDB" id="A0A928Z7E3"/>
<reference evidence="2" key="1">
    <citation type="submission" date="2020-10" db="EMBL/GenBank/DDBJ databases">
        <authorList>
            <person name="Castelo-Branco R."/>
            <person name="Eusebio N."/>
            <person name="Adriana R."/>
            <person name="Vieira A."/>
            <person name="Brugerolle De Fraissinette N."/>
            <person name="Rezende De Castro R."/>
            <person name="Schneider M.P."/>
            <person name="Vasconcelos V."/>
            <person name="Leao P.N."/>
        </authorList>
    </citation>
    <scope>NUCLEOTIDE SEQUENCE</scope>
    <source>
        <strain evidence="2">LEGE 11467</strain>
    </source>
</reference>
<keyword evidence="3" id="KW-1185">Reference proteome</keyword>
<organism evidence="2 3">
    <name type="scientific">Zarconia navalis LEGE 11467</name>
    <dbReference type="NCBI Taxonomy" id="1828826"/>
    <lineage>
        <taxon>Bacteria</taxon>
        <taxon>Bacillati</taxon>
        <taxon>Cyanobacteriota</taxon>
        <taxon>Cyanophyceae</taxon>
        <taxon>Oscillatoriophycideae</taxon>
        <taxon>Oscillatoriales</taxon>
        <taxon>Oscillatoriales incertae sedis</taxon>
        <taxon>Zarconia</taxon>
        <taxon>Zarconia navalis</taxon>
    </lineage>
</organism>